<protein>
    <submittedName>
        <fullName evidence="2">Uncharacterized protein</fullName>
    </submittedName>
</protein>
<evidence type="ECO:0000313" key="2">
    <source>
        <dbReference type="EMBL" id="KAH7948235.1"/>
    </source>
</evidence>
<sequence>MLGDKGLNLEKAISMCKAAETAAQVRVNKRRQYSRSHRPLPTLERDDVVRLKGNTWSQKSTVTAPAGPRSFFVRTNNKTTSRRKRHHLLATKENPSPEVSSSDTDDELNDEDRSHTRSRRKKPAAPLNLGGPKDSREHLSG</sequence>
<dbReference type="Proteomes" id="UP000821837">
    <property type="component" value="Chromosome 6"/>
</dbReference>
<feature type="compositionally biased region" description="Polar residues" evidence="1">
    <location>
        <begin position="54"/>
        <end position="63"/>
    </location>
</feature>
<keyword evidence="3" id="KW-1185">Reference proteome</keyword>
<feature type="region of interest" description="Disordered" evidence="1">
    <location>
        <begin position="25"/>
        <end position="141"/>
    </location>
</feature>
<evidence type="ECO:0000313" key="3">
    <source>
        <dbReference type="Proteomes" id="UP000821837"/>
    </source>
</evidence>
<dbReference type="EMBL" id="JABSTV010001252">
    <property type="protein sequence ID" value="KAH7948235.1"/>
    <property type="molecule type" value="Genomic_DNA"/>
</dbReference>
<feature type="compositionally biased region" description="Polar residues" evidence="1">
    <location>
        <begin position="93"/>
        <end position="102"/>
    </location>
</feature>
<dbReference type="AlphaFoldDB" id="A0A9D4PPF3"/>
<proteinExistence type="predicted"/>
<accession>A0A9D4PPF3</accession>
<evidence type="ECO:0000256" key="1">
    <source>
        <dbReference type="SAM" id="MobiDB-lite"/>
    </source>
</evidence>
<organism evidence="2 3">
    <name type="scientific">Rhipicephalus sanguineus</name>
    <name type="common">Brown dog tick</name>
    <name type="synonym">Ixodes sanguineus</name>
    <dbReference type="NCBI Taxonomy" id="34632"/>
    <lineage>
        <taxon>Eukaryota</taxon>
        <taxon>Metazoa</taxon>
        <taxon>Ecdysozoa</taxon>
        <taxon>Arthropoda</taxon>
        <taxon>Chelicerata</taxon>
        <taxon>Arachnida</taxon>
        <taxon>Acari</taxon>
        <taxon>Parasitiformes</taxon>
        <taxon>Ixodida</taxon>
        <taxon>Ixodoidea</taxon>
        <taxon>Ixodidae</taxon>
        <taxon>Rhipicephalinae</taxon>
        <taxon>Rhipicephalus</taxon>
        <taxon>Rhipicephalus</taxon>
    </lineage>
</organism>
<comment type="caution">
    <text evidence="2">The sequence shown here is derived from an EMBL/GenBank/DDBJ whole genome shotgun (WGS) entry which is preliminary data.</text>
</comment>
<gene>
    <name evidence="2" type="ORF">HPB52_019639</name>
</gene>
<reference evidence="2" key="2">
    <citation type="submission" date="2021-09" db="EMBL/GenBank/DDBJ databases">
        <authorList>
            <person name="Jia N."/>
            <person name="Wang J."/>
            <person name="Shi W."/>
            <person name="Du L."/>
            <person name="Sun Y."/>
            <person name="Zhan W."/>
            <person name="Jiang J."/>
            <person name="Wang Q."/>
            <person name="Zhang B."/>
            <person name="Ji P."/>
            <person name="Sakyi L.B."/>
            <person name="Cui X."/>
            <person name="Yuan T."/>
            <person name="Jiang B."/>
            <person name="Yang W."/>
            <person name="Lam T.T.-Y."/>
            <person name="Chang Q."/>
            <person name="Ding S."/>
            <person name="Wang X."/>
            <person name="Zhu J."/>
            <person name="Ruan X."/>
            <person name="Zhao L."/>
            <person name="Wei J."/>
            <person name="Que T."/>
            <person name="Du C."/>
            <person name="Cheng J."/>
            <person name="Dai P."/>
            <person name="Han X."/>
            <person name="Huang E."/>
            <person name="Gao Y."/>
            <person name="Liu J."/>
            <person name="Shao H."/>
            <person name="Ye R."/>
            <person name="Li L."/>
            <person name="Wei W."/>
            <person name="Wang X."/>
            <person name="Wang C."/>
            <person name="Huo Q."/>
            <person name="Li W."/>
            <person name="Guo W."/>
            <person name="Chen H."/>
            <person name="Chen S."/>
            <person name="Zhou L."/>
            <person name="Zhou L."/>
            <person name="Ni X."/>
            <person name="Tian J."/>
            <person name="Zhou Y."/>
            <person name="Sheng Y."/>
            <person name="Liu T."/>
            <person name="Pan Y."/>
            <person name="Xia L."/>
            <person name="Li J."/>
            <person name="Zhao F."/>
            <person name="Cao W."/>
        </authorList>
    </citation>
    <scope>NUCLEOTIDE SEQUENCE</scope>
    <source>
        <strain evidence="2">Rsan-2018</strain>
        <tissue evidence="2">Larvae</tissue>
    </source>
</reference>
<feature type="compositionally biased region" description="Basic residues" evidence="1">
    <location>
        <begin position="27"/>
        <end position="38"/>
    </location>
</feature>
<feature type="compositionally biased region" description="Basic residues" evidence="1">
    <location>
        <begin position="80"/>
        <end position="89"/>
    </location>
</feature>
<reference evidence="2" key="1">
    <citation type="journal article" date="2020" name="Cell">
        <title>Large-Scale Comparative Analyses of Tick Genomes Elucidate Their Genetic Diversity and Vector Capacities.</title>
        <authorList>
            <consortium name="Tick Genome and Microbiome Consortium (TIGMIC)"/>
            <person name="Jia N."/>
            <person name="Wang J."/>
            <person name="Shi W."/>
            <person name="Du L."/>
            <person name="Sun Y."/>
            <person name="Zhan W."/>
            <person name="Jiang J.F."/>
            <person name="Wang Q."/>
            <person name="Zhang B."/>
            <person name="Ji P."/>
            <person name="Bell-Sakyi L."/>
            <person name="Cui X.M."/>
            <person name="Yuan T.T."/>
            <person name="Jiang B.G."/>
            <person name="Yang W.F."/>
            <person name="Lam T.T."/>
            <person name="Chang Q.C."/>
            <person name="Ding S.J."/>
            <person name="Wang X.J."/>
            <person name="Zhu J.G."/>
            <person name="Ruan X.D."/>
            <person name="Zhao L."/>
            <person name="Wei J.T."/>
            <person name="Ye R.Z."/>
            <person name="Que T.C."/>
            <person name="Du C.H."/>
            <person name="Zhou Y.H."/>
            <person name="Cheng J.X."/>
            <person name="Dai P.F."/>
            <person name="Guo W.B."/>
            <person name="Han X.H."/>
            <person name="Huang E.J."/>
            <person name="Li L.F."/>
            <person name="Wei W."/>
            <person name="Gao Y.C."/>
            <person name="Liu J.Z."/>
            <person name="Shao H.Z."/>
            <person name="Wang X."/>
            <person name="Wang C.C."/>
            <person name="Yang T.C."/>
            <person name="Huo Q.B."/>
            <person name="Li W."/>
            <person name="Chen H.Y."/>
            <person name="Chen S.E."/>
            <person name="Zhou L.G."/>
            <person name="Ni X.B."/>
            <person name="Tian J.H."/>
            <person name="Sheng Y."/>
            <person name="Liu T."/>
            <person name="Pan Y.S."/>
            <person name="Xia L.Y."/>
            <person name="Li J."/>
            <person name="Zhao F."/>
            <person name="Cao W.C."/>
        </authorList>
    </citation>
    <scope>NUCLEOTIDE SEQUENCE</scope>
    <source>
        <strain evidence="2">Rsan-2018</strain>
    </source>
</reference>
<name>A0A9D4PPF3_RHISA</name>